<dbReference type="GO" id="GO:0008168">
    <property type="term" value="F:methyltransferase activity"/>
    <property type="evidence" value="ECO:0007669"/>
    <property type="project" value="UniProtKB-KW"/>
</dbReference>
<organism evidence="1 2">
    <name type="scientific">Tissierella simiarum</name>
    <dbReference type="NCBI Taxonomy" id="2841534"/>
    <lineage>
        <taxon>Bacteria</taxon>
        <taxon>Bacillati</taxon>
        <taxon>Bacillota</taxon>
        <taxon>Tissierellia</taxon>
        <taxon>Tissierellales</taxon>
        <taxon>Tissierellaceae</taxon>
        <taxon>Tissierella</taxon>
    </lineage>
</organism>
<dbReference type="RefSeq" id="WP_216519189.1">
    <property type="nucleotide sequence ID" value="NZ_JAHLPM010000007.1"/>
</dbReference>
<protein>
    <submittedName>
        <fullName evidence="1">Class I SAM-dependent methyltransferase</fullName>
    </submittedName>
</protein>
<evidence type="ECO:0000313" key="1">
    <source>
        <dbReference type="EMBL" id="MBU5438242.1"/>
    </source>
</evidence>
<dbReference type="EMBL" id="JAHLPM010000007">
    <property type="protein sequence ID" value="MBU5438242.1"/>
    <property type="molecule type" value="Genomic_DNA"/>
</dbReference>
<dbReference type="Pfam" id="PF12847">
    <property type="entry name" value="Methyltransf_18"/>
    <property type="match status" value="1"/>
</dbReference>
<gene>
    <name evidence="1" type="ORF">KQI42_09495</name>
</gene>
<keyword evidence="1" id="KW-0489">Methyltransferase</keyword>
<reference evidence="1 2" key="1">
    <citation type="submission" date="2021-06" db="EMBL/GenBank/DDBJ databases">
        <authorList>
            <person name="Sun Q."/>
            <person name="Li D."/>
        </authorList>
    </citation>
    <scope>NUCLEOTIDE SEQUENCE [LARGE SCALE GENOMIC DNA]</scope>
    <source>
        <strain evidence="1 2">MSJ-40</strain>
    </source>
</reference>
<dbReference type="Proteomes" id="UP000749471">
    <property type="component" value="Unassembled WGS sequence"/>
</dbReference>
<comment type="caution">
    <text evidence="1">The sequence shown here is derived from an EMBL/GenBank/DDBJ whole genome shotgun (WGS) entry which is preliminary data.</text>
</comment>
<keyword evidence="2" id="KW-1185">Reference proteome</keyword>
<dbReference type="GO" id="GO:0032259">
    <property type="term" value="P:methylation"/>
    <property type="evidence" value="ECO:0007669"/>
    <property type="project" value="UniProtKB-KW"/>
</dbReference>
<dbReference type="InterPro" id="IPR006901">
    <property type="entry name" value="TrmK"/>
</dbReference>
<dbReference type="PIRSF" id="PIRSF018637">
    <property type="entry name" value="TrmK"/>
    <property type="match status" value="1"/>
</dbReference>
<sequence>MKLSKRLQAIGEMVPKHSIVADIGTDHGYIPVYLIESGISKRVIGSDISKNSLDKIIEYVKEIGYEKEIESRLGNGLEVLKPYEVDTVIIAGMGGLLIRDILEDNKEVSNSITHFIFQPMIASKELRKYLHDNNFIILDEKIVKEENKYYEIIYAKKGKSYIEKDIYYEISKILIERKDPILQEFIENKMKMTENILADLEGKDTDKSKERYFELIGKLNDLKEVLINFES</sequence>
<accession>A0ABS6E5Q4</accession>
<proteinExistence type="predicted"/>
<dbReference type="PANTHER" id="PTHR38451">
    <property type="entry name" value="TRNA (ADENINE(22)-N(1))-METHYLTRANSFERASE"/>
    <property type="match status" value="1"/>
</dbReference>
<dbReference type="PANTHER" id="PTHR38451:SF1">
    <property type="entry name" value="TRNA (ADENINE(22)-N(1))-METHYLTRANSFERASE"/>
    <property type="match status" value="1"/>
</dbReference>
<evidence type="ECO:0000313" key="2">
    <source>
        <dbReference type="Proteomes" id="UP000749471"/>
    </source>
</evidence>
<keyword evidence="1" id="KW-0808">Transferase</keyword>
<name>A0ABS6E5Q4_9FIRM</name>